<dbReference type="SMART" id="SM00147">
    <property type="entry name" value="RasGEF"/>
    <property type="match status" value="1"/>
</dbReference>
<dbReference type="EMBL" id="MDYQ01000321">
    <property type="protein sequence ID" value="PRP76499.1"/>
    <property type="molecule type" value="Genomic_DNA"/>
</dbReference>
<protein>
    <recommendedName>
        <fullName evidence="8">Ras guanine nucleotide exchange factor</fullName>
    </recommendedName>
</protein>
<evidence type="ECO:0000256" key="2">
    <source>
        <dbReference type="PROSITE-ProRule" id="PRU00168"/>
    </source>
</evidence>
<dbReference type="InterPro" id="IPR001895">
    <property type="entry name" value="RASGEF_cat_dom"/>
</dbReference>
<evidence type="ECO:0000256" key="1">
    <source>
        <dbReference type="ARBA" id="ARBA00022658"/>
    </source>
</evidence>
<dbReference type="GO" id="GO:0005886">
    <property type="term" value="C:plasma membrane"/>
    <property type="evidence" value="ECO:0007669"/>
    <property type="project" value="TreeGrafter"/>
</dbReference>
<dbReference type="PROSITE" id="PS50212">
    <property type="entry name" value="RASGEF_NTER"/>
    <property type="match status" value="1"/>
</dbReference>
<evidence type="ECO:0008006" key="8">
    <source>
        <dbReference type="Google" id="ProtNLM"/>
    </source>
</evidence>
<gene>
    <name evidence="6" type="ORF">PROFUN_15151</name>
</gene>
<keyword evidence="7" id="KW-1185">Reference proteome</keyword>
<dbReference type="Pfam" id="PF00617">
    <property type="entry name" value="RasGEF"/>
    <property type="match status" value="1"/>
</dbReference>
<dbReference type="PANTHER" id="PTHR23113:SF370">
    <property type="entry name" value="RAS GUANINE NUCLEOTIDE EXCHANGE FACTOR P"/>
    <property type="match status" value="1"/>
</dbReference>
<feature type="region of interest" description="Disordered" evidence="3">
    <location>
        <begin position="471"/>
        <end position="501"/>
    </location>
</feature>
<dbReference type="Gene3D" id="1.10.840.10">
    <property type="entry name" value="Ras guanine-nucleotide exchange factors catalytic domain"/>
    <property type="match status" value="1"/>
</dbReference>
<dbReference type="CDD" id="cd00155">
    <property type="entry name" value="RasGEF"/>
    <property type="match status" value="1"/>
</dbReference>
<evidence type="ECO:0000256" key="3">
    <source>
        <dbReference type="SAM" id="MobiDB-lite"/>
    </source>
</evidence>
<dbReference type="InterPro" id="IPR023578">
    <property type="entry name" value="Ras_GEF_dom_sf"/>
</dbReference>
<keyword evidence="1 2" id="KW-0344">Guanine-nucleotide releasing factor</keyword>
<dbReference type="PROSITE" id="PS50009">
    <property type="entry name" value="RASGEF_CAT"/>
    <property type="match status" value="1"/>
</dbReference>
<accession>A0A2P6MXR3</accession>
<dbReference type="InterPro" id="IPR000651">
    <property type="entry name" value="Ras-like_Gua-exchang_fac_N"/>
</dbReference>
<evidence type="ECO:0000259" key="4">
    <source>
        <dbReference type="PROSITE" id="PS50009"/>
    </source>
</evidence>
<dbReference type="SUPFAM" id="SSF48366">
    <property type="entry name" value="Ras GEF"/>
    <property type="match status" value="1"/>
</dbReference>
<feature type="compositionally biased region" description="Polar residues" evidence="3">
    <location>
        <begin position="483"/>
        <end position="501"/>
    </location>
</feature>
<dbReference type="AlphaFoldDB" id="A0A2P6MXR3"/>
<dbReference type="GO" id="GO:0007265">
    <property type="term" value="P:Ras protein signal transduction"/>
    <property type="evidence" value="ECO:0007669"/>
    <property type="project" value="TreeGrafter"/>
</dbReference>
<feature type="domain" description="N-terminal Ras-GEF" evidence="5">
    <location>
        <begin position="6"/>
        <end position="128"/>
    </location>
</feature>
<dbReference type="Gene3D" id="1.20.870.10">
    <property type="entry name" value="Son of sevenless (SoS) protein Chain: S domain 1"/>
    <property type="match status" value="1"/>
</dbReference>
<dbReference type="PANTHER" id="PTHR23113">
    <property type="entry name" value="GUANINE NUCLEOTIDE EXCHANGE FACTOR"/>
    <property type="match status" value="1"/>
</dbReference>
<evidence type="ECO:0000259" key="5">
    <source>
        <dbReference type="PROSITE" id="PS50212"/>
    </source>
</evidence>
<dbReference type="GO" id="GO:0005085">
    <property type="term" value="F:guanyl-nucleotide exchange factor activity"/>
    <property type="evidence" value="ECO:0007669"/>
    <property type="project" value="UniProtKB-KW"/>
</dbReference>
<feature type="domain" description="Ras-GEF" evidence="4">
    <location>
        <begin position="235"/>
        <end position="469"/>
    </location>
</feature>
<reference evidence="6 7" key="1">
    <citation type="journal article" date="2018" name="Genome Biol. Evol.">
        <title>Multiple Roots of Fruiting Body Formation in Amoebozoa.</title>
        <authorList>
            <person name="Hillmann F."/>
            <person name="Forbes G."/>
            <person name="Novohradska S."/>
            <person name="Ferling I."/>
            <person name="Riege K."/>
            <person name="Groth M."/>
            <person name="Westermann M."/>
            <person name="Marz M."/>
            <person name="Spaller T."/>
            <person name="Winckler T."/>
            <person name="Schaap P."/>
            <person name="Glockner G."/>
        </authorList>
    </citation>
    <scope>NUCLEOTIDE SEQUENCE [LARGE SCALE GENOMIC DNA]</scope>
    <source>
        <strain evidence="6 7">Jena</strain>
    </source>
</reference>
<name>A0A2P6MXR3_9EUKA</name>
<evidence type="ECO:0000313" key="6">
    <source>
        <dbReference type="EMBL" id="PRP76499.1"/>
    </source>
</evidence>
<dbReference type="STRING" id="1890364.A0A2P6MXR3"/>
<comment type="caution">
    <text evidence="6">The sequence shown here is derived from an EMBL/GenBank/DDBJ whole genome shotgun (WGS) entry which is preliminary data.</text>
</comment>
<dbReference type="OrthoDB" id="10254377at2759"/>
<organism evidence="6 7">
    <name type="scientific">Planoprotostelium fungivorum</name>
    <dbReference type="NCBI Taxonomy" id="1890364"/>
    <lineage>
        <taxon>Eukaryota</taxon>
        <taxon>Amoebozoa</taxon>
        <taxon>Evosea</taxon>
        <taxon>Variosea</taxon>
        <taxon>Cavosteliida</taxon>
        <taxon>Cavosteliaceae</taxon>
        <taxon>Planoprotostelium</taxon>
    </lineage>
</organism>
<dbReference type="InterPro" id="IPR008937">
    <property type="entry name" value="Ras-like_GEF"/>
</dbReference>
<proteinExistence type="predicted"/>
<evidence type="ECO:0000313" key="7">
    <source>
        <dbReference type="Proteomes" id="UP000241769"/>
    </source>
</evidence>
<sequence>MDEVKKEKGIKCGTMPVLMDYLVDHNTDANTVDCFLAAFTAFTTADEIWSILENKYRHYRSNNIPPGKAKVLGFLWEWINQDLHRDFLARVKKSSSVFLYDELLRFIASFEDKETINKWKLHILKSAAARASRKERKVRLRTSDNLDMNNLSLSSNSGPIGGSAPIRRPTPNVLSAPLPAPPKRITMTLSTTTYNPISPTSSGSLLTEPSMSNIFGAVASEKVYEMNKVTFADIEPADAAKQLTLLESGIFQKINHTEFHHLNWKKEDGKKISPHILNLVDRFNTVSYWVSTEIVIQSELKERVNVLRKFIIIAEHLRDLGNYNGVMEIIAGLNSFVITRLQSTWAQTPQRYVTSFNDLNQLMESRSNYRDYRLHMRDRKLPVVPYLGVILRDVLFIEEGNKNYVGDSKEGIFNFEKIQLLGEVLSNVRRQQEVGYGFETIPALQNYFKTLISFPEEVLYKQSLMCEPNAASSGNSPAASSSEFNQSPSLSESQSTASSML</sequence>
<feature type="compositionally biased region" description="Low complexity" evidence="3">
    <location>
        <begin position="471"/>
        <end position="482"/>
    </location>
</feature>
<dbReference type="InterPro" id="IPR036964">
    <property type="entry name" value="RASGEF_cat_dom_sf"/>
</dbReference>
<feature type="region of interest" description="Disordered" evidence="3">
    <location>
        <begin position="151"/>
        <end position="181"/>
    </location>
</feature>
<dbReference type="InParanoid" id="A0A2P6MXR3"/>
<dbReference type="Proteomes" id="UP000241769">
    <property type="component" value="Unassembled WGS sequence"/>
</dbReference>